<evidence type="ECO:0000313" key="3">
    <source>
        <dbReference type="Proteomes" id="UP000694407"/>
    </source>
</evidence>
<dbReference type="Ensembl" id="ENSMMMT00000008300.1">
    <property type="protein sequence ID" value="ENSMMMP00000007290.1"/>
    <property type="gene ID" value="ENSMMMG00000006538.1"/>
</dbReference>
<organism evidence="2 3">
    <name type="scientific">Marmota marmota marmota</name>
    <name type="common">Alpine marmot</name>
    <dbReference type="NCBI Taxonomy" id="9994"/>
    <lineage>
        <taxon>Eukaryota</taxon>
        <taxon>Metazoa</taxon>
        <taxon>Chordata</taxon>
        <taxon>Craniata</taxon>
        <taxon>Vertebrata</taxon>
        <taxon>Euteleostomi</taxon>
        <taxon>Mammalia</taxon>
        <taxon>Eutheria</taxon>
        <taxon>Euarchontoglires</taxon>
        <taxon>Glires</taxon>
        <taxon>Rodentia</taxon>
        <taxon>Sciuromorpha</taxon>
        <taxon>Sciuridae</taxon>
        <taxon>Xerinae</taxon>
        <taxon>Marmotini</taxon>
        <taxon>Marmota</taxon>
    </lineage>
</organism>
<evidence type="ECO:0000313" key="2">
    <source>
        <dbReference type="Ensembl" id="ENSMMMP00000007290.1"/>
    </source>
</evidence>
<accession>A0A8C5Z1E2</accession>
<protein>
    <submittedName>
        <fullName evidence="2">Histidine rich carboxyl terminus 1</fullName>
    </submittedName>
</protein>
<dbReference type="Proteomes" id="UP000694407">
    <property type="component" value="Unplaced"/>
</dbReference>
<dbReference type="KEGG" id="mmma:107147797"/>
<dbReference type="GeneTree" id="ENSGT00510000049544"/>
<keyword evidence="1" id="KW-1133">Transmembrane helix</keyword>
<proteinExistence type="predicted"/>
<dbReference type="InterPro" id="IPR031506">
    <property type="entry name" value="HRCT1"/>
</dbReference>
<gene>
    <name evidence="2" type="primary">HRCT1</name>
</gene>
<reference evidence="2" key="1">
    <citation type="submission" date="2025-08" db="UniProtKB">
        <authorList>
            <consortium name="Ensembl"/>
        </authorList>
    </citation>
    <scope>IDENTIFICATION</scope>
</reference>
<dbReference type="GeneID" id="107147797"/>
<dbReference type="PANTHER" id="PTHR23009">
    <property type="match status" value="1"/>
</dbReference>
<keyword evidence="1" id="KW-0472">Membrane</keyword>
<dbReference type="RefSeq" id="XP_015347818.1">
    <property type="nucleotide sequence ID" value="XM_015492332.2"/>
</dbReference>
<feature type="transmembrane region" description="Helical" evidence="1">
    <location>
        <begin position="12"/>
        <end position="33"/>
    </location>
</feature>
<reference evidence="2" key="2">
    <citation type="submission" date="2025-09" db="UniProtKB">
        <authorList>
            <consortium name="Ensembl"/>
        </authorList>
    </citation>
    <scope>IDENTIFICATION</scope>
</reference>
<keyword evidence="3" id="KW-1185">Reference proteome</keyword>
<keyword evidence="1" id="KW-0812">Transmembrane</keyword>
<evidence type="ECO:0000256" key="1">
    <source>
        <dbReference type="SAM" id="Phobius"/>
    </source>
</evidence>
<name>A0A8C5Z1E2_MARMA</name>
<dbReference type="Pfam" id="PF15758">
    <property type="entry name" value="HRCT1"/>
    <property type="match status" value="1"/>
</dbReference>
<sequence length="125" mass="14502">MLGLLESKAPVGWIIGAAVSILLLLLLLAICLFHEPQDHDMERNLPAGGERRVRRARRAQRWLFQGRGPLGNIHQHHHHHHHPGHVNQGPRVGLHHHNHHHQLHLQHHHLHHSPHHLHHAHRGCR</sequence>
<dbReference type="CTD" id="646962"/>
<dbReference type="AlphaFoldDB" id="A0A8C5Z1E2"/>
<dbReference type="PANTHER" id="PTHR23009:SF2">
    <property type="entry name" value="HISTIDINE-RICH CARBOXYL TERMINUS PROTEIN 1"/>
    <property type="match status" value="1"/>
</dbReference>